<evidence type="ECO:0000259" key="13">
    <source>
        <dbReference type="Pfam" id="PF17655"/>
    </source>
</evidence>
<dbReference type="InterPro" id="IPR013518">
    <property type="entry name" value="K_chnl_inward-rec_Kir_cyto"/>
</dbReference>
<keyword evidence="7" id="KW-1133">Transmembrane helix</keyword>
<dbReference type="InterPro" id="IPR016449">
    <property type="entry name" value="K_chnl_inward-rec_Kir"/>
</dbReference>
<dbReference type="Gene3D" id="2.60.40.1400">
    <property type="entry name" value="G protein-activated inward rectifier potassium channel 1"/>
    <property type="match status" value="1"/>
</dbReference>
<dbReference type="Proteomes" id="UP000796761">
    <property type="component" value="Unassembled WGS sequence"/>
</dbReference>
<dbReference type="GO" id="GO:0005886">
    <property type="term" value="C:plasma membrane"/>
    <property type="evidence" value="ECO:0007669"/>
    <property type="project" value="TreeGrafter"/>
</dbReference>
<dbReference type="Pfam" id="PF17655">
    <property type="entry name" value="IRK_C"/>
    <property type="match status" value="1"/>
</dbReference>
<dbReference type="OrthoDB" id="273257at2759"/>
<proteinExistence type="inferred from homology"/>
<keyword evidence="2 12" id="KW-0813">Transport</keyword>
<evidence type="ECO:0000256" key="6">
    <source>
        <dbReference type="ARBA" id="ARBA00022958"/>
    </source>
</evidence>
<feature type="domain" description="Inward rectifier potassium channel C-terminal" evidence="13">
    <location>
        <begin position="1"/>
        <end position="58"/>
    </location>
</feature>
<evidence type="ECO:0000256" key="10">
    <source>
        <dbReference type="ARBA" id="ARBA00023303"/>
    </source>
</evidence>
<name>A0A8K1GD74_9PASS</name>
<keyword evidence="5 12" id="KW-0851">Voltage-gated channel</keyword>
<accession>A0A8K1GD74</accession>
<evidence type="ECO:0000313" key="14">
    <source>
        <dbReference type="EMBL" id="TRZ15866.1"/>
    </source>
</evidence>
<evidence type="ECO:0000256" key="5">
    <source>
        <dbReference type="ARBA" id="ARBA00022882"/>
    </source>
</evidence>
<organism evidence="14 15">
    <name type="scientific">Zosterops borbonicus</name>
    <dbReference type="NCBI Taxonomy" id="364589"/>
    <lineage>
        <taxon>Eukaryota</taxon>
        <taxon>Metazoa</taxon>
        <taxon>Chordata</taxon>
        <taxon>Craniata</taxon>
        <taxon>Vertebrata</taxon>
        <taxon>Euteleostomi</taxon>
        <taxon>Archelosauria</taxon>
        <taxon>Archosauria</taxon>
        <taxon>Dinosauria</taxon>
        <taxon>Saurischia</taxon>
        <taxon>Theropoda</taxon>
        <taxon>Coelurosauria</taxon>
        <taxon>Aves</taxon>
        <taxon>Neognathae</taxon>
        <taxon>Neoaves</taxon>
        <taxon>Telluraves</taxon>
        <taxon>Australaves</taxon>
        <taxon>Passeriformes</taxon>
        <taxon>Sylvioidea</taxon>
        <taxon>Zosteropidae</taxon>
        <taxon>Zosterops</taxon>
    </lineage>
</organism>
<dbReference type="GO" id="GO:0034765">
    <property type="term" value="P:regulation of monoatomic ion transmembrane transport"/>
    <property type="evidence" value="ECO:0007669"/>
    <property type="project" value="TreeGrafter"/>
</dbReference>
<dbReference type="GO" id="GO:0005242">
    <property type="term" value="F:inward rectifier potassium channel activity"/>
    <property type="evidence" value="ECO:0007669"/>
    <property type="project" value="InterPro"/>
</dbReference>
<evidence type="ECO:0000256" key="3">
    <source>
        <dbReference type="ARBA" id="ARBA00022538"/>
    </source>
</evidence>
<protein>
    <recommendedName>
        <fullName evidence="13">Inward rectifier potassium channel C-terminal domain-containing protein</fullName>
    </recommendedName>
</protein>
<evidence type="ECO:0000256" key="7">
    <source>
        <dbReference type="ARBA" id="ARBA00022989"/>
    </source>
</evidence>
<dbReference type="AlphaFoldDB" id="A0A8K1GD74"/>
<keyword evidence="3 12" id="KW-0633">Potassium transport</keyword>
<evidence type="ECO:0000256" key="9">
    <source>
        <dbReference type="ARBA" id="ARBA00023136"/>
    </source>
</evidence>
<evidence type="ECO:0000256" key="8">
    <source>
        <dbReference type="ARBA" id="ARBA00023065"/>
    </source>
</evidence>
<comment type="subcellular location">
    <subcellularLocation>
        <location evidence="1 12">Membrane</location>
        <topology evidence="1 12">Multi-pass membrane protein</topology>
    </subcellularLocation>
</comment>
<keyword evidence="8 12" id="KW-0406">Ion transport</keyword>
<dbReference type="PRINTS" id="PR01320">
    <property type="entry name" value="KIRCHANNEL"/>
</dbReference>
<comment type="caution">
    <text evidence="14">The sequence shown here is derived from an EMBL/GenBank/DDBJ whole genome shotgun (WGS) entry which is preliminary data.</text>
</comment>
<dbReference type="EMBL" id="SWJQ01000346">
    <property type="protein sequence ID" value="TRZ15866.1"/>
    <property type="molecule type" value="Genomic_DNA"/>
</dbReference>
<comment type="catalytic activity">
    <reaction evidence="11">
        <text>K(+)(in) = K(+)(out)</text>
        <dbReference type="Rhea" id="RHEA:29463"/>
        <dbReference type="ChEBI" id="CHEBI:29103"/>
    </reaction>
</comment>
<dbReference type="PANTHER" id="PTHR11767:SF116">
    <property type="entry name" value="G PROTEIN-ACTIVATED INWARD RECTIFIER POTASSIUM CHANNEL 4"/>
    <property type="match status" value="1"/>
</dbReference>
<keyword evidence="15" id="KW-1185">Reference proteome</keyword>
<dbReference type="GO" id="GO:1990573">
    <property type="term" value="P:potassium ion import across plasma membrane"/>
    <property type="evidence" value="ECO:0007669"/>
    <property type="project" value="TreeGrafter"/>
</dbReference>
<evidence type="ECO:0000256" key="1">
    <source>
        <dbReference type="ARBA" id="ARBA00004141"/>
    </source>
</evidence>
<keyword evidence="10 12" id="KW-0407">Ion channel</keyword>
<evidence type="ECO:0000256" key="4">
    <source>
        <dbReference type="ARBA" id="ARBA00022692"/>
    </source>
</evidence>
<dbReference type="PANTHER" id="PTHR11767">
    <property type="entry name" value="INWARD RECTIFIER POTASSIUM CHANNEL"/>
    <property type="match status" value="1"/>
</dbReference>
<dbReference type="SUPFAM" id="SSF81296">
    <property type="entry name" value="E set domains"/>
    <property type="match status" value="1"/>
</dbReference>
<dbReference type="GO" id="GO:0034702">
    <property type="term" value="C:monoatomic ion channel complex"/>
    <property type="evidence" value="ECO:0007669"/>
    <property type="project" value="UniProtKB-KW"/>
</dbReference>
<keyword evidence="9" id="KW-0472">Membrane</keyword>
<reference evidence="14" key="1">
    <citation type="submission" date="2019-04" db="EMBL/GenBank/DDBJ databases">
        <title>Genome assembly of Zosterops borbonicus 15179.</title>
        <authorList>
            <person name="Leroy T."/>
            <person name="Anselmetti Y."/>
            <person name="Tilak M.-K."/>
            <person name="Nabholz B."/>
        </authorList>
    </citation>
    <scope>NUCLEOTIDE SEQUENCE</scope>
    <source>
        <strain evidence="14">HGM_15179</strain>
        <tissue evidence="14">Muscle</tissue>
    </source>
</reference>
<keyword evidence="6 12" id="KW-0630">Potassium</keyword>
<comment type="similarity">
    <text evidence="12">Belongs to the inward rectifier-type potassium channel (TC 1.A.2.1) family.</text>
</comment>
<gene>
    <name evidence="14" type="ORF">HGM15179_011214</name>
</gene>
<evidence type="ECO:0000256" key="2">
    <source>
        <dbReference type="ARBA" id="ARBA00022448"/>
    </source>
</evidence>
<sequence length="113" mass="12927">MTCQARTSYTEDEILWGYRFEPCMSLEKGAFQVDYSRFEMTFEVQTPAASAKELHELKELEQQEHSTLSLYWDHLLQPCVLPGPSEDTFVGMSVPGSVAEGIRHEPPEREFPA</sequence>
<evidence type="ECO:0000256" key="11">
    <source>
        <dbReference type="ARBA" id="ARBA00034430"/>
    </source>
</evidence>
<evidence type="ECO:0000256" key="12">
    <source>
        <dbReference type="RuleBase" id="RU003822"/>
    </source>
</evidence>
<evidence type="ECO:0000313" key="15">
    <source>
        <dbReference type="Proteomes" id="UP000796761"/>
    </source>
</evidence>
<keyword evidence="4 12" id="KW-0812">Transmembrane</keyword>
<dbReference type="InterPro" id="IPR014756">
    <property type="entry name" value="Ig_E-set"/>
</dbReference>
<dbReference type="InterPro" id="IPR041647">
    <property type="entry name" value="IRK_C"/>
</dbReference>